<evidence type="ECO:0000313" key="10">
    <source>
        <dbReference type="Proteomes" id="UP000562984"/>
    </source>
</evidence>
<keyword evidence="10" id="KW-1185">Reference proteome</keyword>
<accession>A0A849A830</accession>
<dbReference type="EMBL" id="JABEND010000007">
    <property type="protein sequence ID" value="NNG36655.1"/>
    <property type="molecule type" value="Genomic_DNA"/>
</dbReference>
<dbReference type="InterPro" id="IPR036590">
    <property type="entry name" value="SRAP-like"/>
</dbReference>
<keyword evidence="7" id="KW-0456">Lyase</keyword>
<dbReference type="AlphaFoldDB" id="A0A849A830"/>
<evidence type="ECO:0000256" key="6">
    <source>
        <dbReference type="ARBA" id="ARBA00023125"/>
    </source>
</evidence>
<dbReference type="PANTHER" id="PTHR13604">
    <property type="entry name" value="DC12-RELATED"/>
    <property type="match status" value="1"/>
</dbReference>
<dbReference type="SUPFAM" id="SSF143081">
    <property type="entry name" value="BB1717-like"/>
    <property type="match status" value="1"/>
</dbReference>
<dbReference type="PANTHER" id="PTHR13604:SF0">
    <property type="entry name" value="ABASIC SITE PROCESSING PROTEIN HMCES"/>
    <property type="match status" value="1"/>
</dbReference>
<name>A0A849A830_9ACTN</name>
<dbReference type="GO" id="GO:0016829">
    <property type="term" value="F:lyase activity"/>
    <property type="evidence" value="ECO:0007669"/>
    <property type="project" value="UniProtKB-KW"/>
</dbReference>
<keyword evidence="2 8" id="KW-0645">Protease</keyword>
<keyword evidence="4 8" id="KW-0378">Hydrolase</keyword>
<dbReference type="Gene3D" id="3.90.1680.10">
    <property type="entry name" value="SOS response associated peptidase-like"/>
    <property type="match status" value="1"/>
</dbReference>
<dbReference type="GO" id="GO:0008233">
    <property type="term" value="F:peptidase activity"/>
    <property type="evidence" value="ECO:0007669"/>
    <property type="project" value="UniProtKB-KW"/>
</dbReference>
<organism evidence="9 10">
    <name type="scientific">Nakamurella aerolata</name>
    <dbReference type="NCBI Taxonomy" id="1656892"/>
    <lineage>
        <taxon>Bacteria</taxon>
        <taxon>Bacillati</taxon>
        <taxon>Actinomycetota</taxon>
        <taxon>Actinomycetes</taxon>
        <taxon>Nakamurellales</taxon>
        <taxon>Nakamurellaceae</taxon>
        <taxon>Nakamurella</taxon>
    </lineage>
</organism>
<evidence type="ECO:0000256" key="4">
    <source>
        <dbReference type="ARBA" id="ARBA00022801"/>
    </source>
</evidence>
<keyword evidence="3" id="KW-0227">DNA damage</keyword>
<dbReference type="GO" id="GO:0106300">
    <property type="term" value="P:protein-DNA covalent cross-linking repair"/>
    <property type="evidence" value="ECO:0007669"/>
    <property type="project" value="InterPro"/>
</dbReference>
<protein>
    <recommendedName>
        <fullName evidence="8">Abasic site processing protein</fullName>
        <ecNumber evidence="8">3.4.-.-</ecNumber>
    </recommendedName>
</protein>
<evidence type="ECO:0000256" key="8">
    <source>
        <dbReference type="RuleBase" id="RU364100"/>
    </source>
</evidence>
<evidence type="ECO:0000256" key="2">
    <source>
        <dbReference type="ARBA" id="ARBA00022670"/>
    </source>
</evidence>
<dbReference type="GO" id="GO:0003697">
    <property type="term" value="F:single-stranded DNA binding"/>
    <property type="evidence" value="ECO:0007669"/>
    <property type="project" value="InterPro"/>
</dbReference>
<reference evidence="9 10" key="1">
    <citation type="submission" date="2020-05" db="EMBL/GenBank/DDBJ databases">
        <title>Nakamurella sp. DB0629 isolated from air conditioner.</title>
        <authorList>
            <person name="Kim D.H."/>
            <person name="Kim D.-U."/>
        </authorList>
    </citation>
    <scope>NUCLEOTIDE SEQUENCE [LARGE SCALE GENOMIC DNA]</scope>
    <source>
        <strain evidence="9 10">DB0629</strain>
    </source>
</reference>
<comment type="similarity">
    <text evidence="1 8">Belongs to the SOS response-associated peptidase family.</text>
</comment>
<keyword evidence="6" id="KW-0238">DNA-binding</keyword>
<dbReference type="Proteomes" id="UP000562984">
    <property type="component" value="Unassembled WGS sequence"/>
</dbReference>
<evidence type="ECO:0000256" key="1">
    <source>
        <dbReference type="ARBA" id="ARBA00008136"/>
    </source>
</evidence>
<keyword evidence="5" id="KW-0190">Covalent protein-DNA linkage</keyword>
<dbReference type="GO" id="GO:0006508">
    <property type="term" value="P:proteolysis"/>
    <property type="evidence" value="ECO:0007669"/>
    <property type="project" value="UniProtKB-KW"/>
</dbReference>
<proteinExistence type="inferred from homology"/>
<evidence type="ECO:0000256" key="5">
    <source>
        <dbReference type="ARBA" id="ARBA00023124"/>
    </source>
</evidence>
<dbReference type="InterPro" id="IPR003738">
    <property type="entry name" value="SRAP"/>
</dbReference>
<evidence type="ECO:0000256" key="3">
    <source>
        <dbReference type="ARBA" id="ARBA00022763"/>
    </source>
</evidence>
<dbReference type="Pfam" id="PF02586">
    <property type="entry name" value="SRAP"/>
    <property type="match status" value="1"/>
</dbReference>
<evidence type="ECO:0000313" key="9">
    <source>
        <dbReference type="EMBL" id="NNG36655.1"/>
    </source>
</evidence>
<sequence>MCGRYATTVDPETLYGVFEAEPDPVSPAGSGLYGGDAPRPRYNIAPTDAVAIVRSRPHRPATDDRPAQPAGRFVAQARWGLVPSWAKDVSVGSRMFNARADSVPAKPAFKRAFERRRCLVPASGFYEWQKLDTAPATGKSRGRAGKQPFYITPKDGSVLAFAGLWEFWRSPDGAAVVSNTIITTAAVGEMAGIHDRMPLVLPASEWALWLDPAVGGEQVLPLLAPPDPELVAQLEFRPVGADVGNVANDSARLIERVSAETG</sequence>
<comment type="caution">
    <text evidence="9">The sequence shown here is derived from an EMBL/GenBank/DDBJ whole genome shotgun (WGS) entry which is preliminary data.</text>
</comment>
<gene>
    <name evidence="9" type="ORF">HKD39_13235</name>
</gene>
<evidence type="ECO:0000256" key="7">
    <source>
        <dbReference type="ARBA" id="ARBA00023239"/>
    </source>
</evidence>
<dbReference type="EC" id="3.4.-.-" evidence="8"/>
<dbReference type="RefSeq" id="WP_171200342.1">
    <property type="nucleotide sequence ID" value="NZ_JABEND010000007.1"/>
</dbReference>